<proteinExistence type="predicted"/>
<dbReference type="EMBL" id="CAMKVN010006610">
    <property type="protein sequence ID" value="CAI2190491.1"/>
    <property type="molecule type" value="Genomic_DNA"/>
</dbReference>
<dbReference type="AlphaFoldDB" id="A0A9W4X6P4"/>
<comment type="caution">
    <text evidence="2">The sequence shown here is derived from an EMBL/GenBank/DDBJ whole genome shotgun (WGS) entry which is preliminary data.</text>
</comment>
<evidence type="ECO:0000313" key="3">
    <source>
        <dbReference type="Proteomes" id="UP001153678"/>
    </source>
</evidence>
<organism evidence="2 3">
    <name type="scientific">Funneliformis geosporum</name>
    <dbReference type="NCBI Taxonomy" id="1117311"/>
    <lineage>
        <taxon>Eukaryota</taxon>
        <taxon>Fungi</taxon>
        <taxon>Fungi incertae sedis</taxon>
        <taxon>Mucoromycota</taxon>
        <taxon>Glomeromycotina</taxon>
        <taxon>Glomeromycetes</taxon>
        <taxon>Glomerales</taxon>
        <taxon>Glomeraceae</taxon>
        <taxon>Funneliformis</taxon>
    </lineage>
</organism>
<protein>
    <submittedName>
        <fullName evidence="2">12215_t:CDS:1</fullName>
    </submittedName>
</protein>
<feature type="compositionally biased region" description="Low complexity" evidence="1">
    <location>
        <begin position="39"/>
        <end position="56"/>
    </location>
</feature>
<dbReference type="Proteomes" id="UP001153678">
    <property type="component" value="Unassembled WGS sequence"/>
</dbReference>
<sequence>KQQKVDSFLNHLNSSTDEQIKENIEDIVGNQGEEENNEESLNNNNENIQINLNEQF</sequence>
<evidence type="ECO:0000313" key="2">
    <source>
        <dbReference type="EMBL" id="CAI2190491.1"/>
    </source>
</evidence>
<feature type="region of interest" description="Disordered" evidence="1">
    <location>
        <begin position="29"/>
        <end position="56"/>
    </location>
</feature>
<accession>A0A9W4X6P4</accession>
<reference evidence="2" key="1">
    <citation type="submission" date="2022-08" db="EMBL/GenBank/DDBJ databases">
        <authorList>
            <person name="Kallberg Y."/>
            <person name="Tangrot J."/>
            <person name="Rosling A."/>
        </authorList>
    </citation>
    <scope>NUCLEOTIDE SEQUENCE</scope>
    <source>
        <strain evidence="2">Wild A</strain>
    </source>
</reference>
<name>A0A9W4X6P4_9GLOM</name>
<evidence type="ECO:0000256" key="1">
    <source>
        <dbReference type="SAM" id="MobiDB-lite"/>
    </source>
</evidence>
<gene>
    <name evidence="2" type="ORF">FWILDA_LOCUS14602</name>
</gene>
<feature type="non-terminal residue" evidence="2">
    <location>
        <position position="1"/>
    </location>
</feature>
<keyword evidence="3" id="KW-1185">Reference proteome</keyword>